<organism evidence="1 2">
    <name type="scientific">Arctium lappa</name>
    <name type="common">Greater burdock</name>
    <name type="synonym">Lappa major</name>
    <dbReference type="NCBI Taxonomy" id="4217"/>
    <lineage>
        <taxon>Eukaryota</taxon>
        <taxon>Viridiplantae</taxon>
        <taxon>Streptophyta</taxon>
        <taxon>Embryophyta</taxon>
        <taxon>Tracheophyta</taxon>
        <taxon>Spermatophyta</taxon>
        <taxon>Magnoliopsida</taxon>
        <taxon>eudicotyledons</taxon>
        <taxon>Gunneridae</taxon>
        <taxon>Pentapetalae</taxon>
        <taxon>asterids</taxon>
        <taxon>campanulids</taxon>
        <taxon>Asterales</taxon>
        <taxon>Asteraceae</taxon>
        <taxon>Carduoideae</taxon>
        <taxon>Cardueae</taxon>
        <taxon>Arctiinae</taxon>
        <taxon>Arctium</taxon>
    </lineage>
</organism>
<dbReference type="Proteomes" id="UP001055879">
    <property type="component" value="Linkage Group LG03"/>
</dbReference>
<dbReference type="EMBL" id="CM042049">
    <property type="protein sequence ID" value="KAI3745783.1"/>
    <property type="molecule type" value="Genomic_DNA"/>
</dbReference>
<gene>
    <name evidence="1" type="ORF">L6452_08192</name>
</gene>
<evidence type="ECO:0000313" key="1">
    <source>
        <dbReference type="EMBL" id="KAI3745783.1"/>
    </source>
</evidence>
<comment type="caution">
    <text evidence="1">The sequence shown here is derived from an EMBL/GenBank/DDBJ whole genome shotgun (WGS) entry which is preliminary data.</text>
</comment>
<accession>A0ACB9DH32</accession>
<proteinExistence type="predicted"/>
<name>A0ACB9DH32_ARCLA</name>
<keyword evidence="2" id="KW-1185">Reference proteome</keyword>
<protein>
    <submittedName>
        <fullName evidence="1">Uncharacterized protein</fullName>
    </submittedName>
</protein>
<sequence length="114" mass="13038">MYRNPTKEYGSSSRSNPGATGRTQAWYVTSAETKQLRQLHEDLVPMPTDLYKPLCIYNDPPDNYRTIQTQLHTFPLLDEERRRLEGIATSIEVGAAREAAVAIRKLQEILQFKA</sequence>
<reference evidence="2" key="1">
    <citation type="journal article" date="2022" name="Mol. Ecol. Resour.">
        <title>The genomes of chicory, endive, great burdock and yacon provide insights into Asteraceae palaeo-polyploidization history and plant inulin production.</title>
        <authorList>
            <person name="Fan W."/>
            <person name="Wang S."/>
            <person name="Wang H."/>
            <person name="Wang A."/>
            <person name="Jiang F."/>
            <person name="Liu H."/>
            <person name="Zhao H."/>
            <person name="Xu D."/>
            <person name="Zhang Y."/>
        </authorList>
    </citation>
    <scope>NUCLEOTIDE SEQUENCE [LARGE SCALE GENOMIC DNA]</scope>
    <source>
        <strain evidence="2">cv. Niubang</strain>
    </source>
</reference>
<evidence type="ECO:0000313" key="2">
    <source>
        <dbReference type="Proteomes" id="UP001055879"/>
    </source>
</evidence>
<reference evidence="1 2" key="2">
    <citation type="journal article" date="2022" name="Mol. Ecol. Resour.">
        <title>The genomes of chicory, endive, great burdock and yacon provide insights into Asteraceae paleo-polyploidization history and plant inulin production.</title>
        <authorList>
            <person name="Fan W."/>
            <person name="Wang S."/>
            <person name="Wang H."/>
            <person name="Wang A."/>
            <person name="Jiang F."/>
            <person name="Liu H."/>
            <person name="Zhao H."/>
            <person name="Xu D."/>
            <person name="Zhang Y."/>
        </authorList>
    </citation>
    <scope>NUCLEOTIDE SEQUENCE [LARGE SCALE GENOMIC DNA]</scope>
    <source>
        <strain evidence="2">cv. Niubang</strain>
    </source>
</reference>